<dbReference type="AlphaFoldDB" id="Q02AZ7"/>
<organism evidence="1">
    <name type="scientific">Solibacter usitatus (strain Ellin6076)</name>
    <dbReference type="NCBI Taxonomy" id="234267"/>
    <lineage>
        <taxon>Bacteria</taxon>
        <taxon>Pseudomonadati</taxon>
        <taxon>Acidobacteriota</taxon>
        <taxon>Terriglobia</taxon>
        <taxon>Bryobacterales</taxon>
        <taxon>Solibacteraceae</taxon>
        <taxon>Candidatus Solibacter</taxon>
    </lineage>
</organism>
<dbReference type="STRING" id="234267.Acid_0770"/>
<evidence type="ECO:0000313" key="1">
    <source>
        <dbReference type="EMBL" id="ABJ81769.1"/>
    </source>
</evidence>
<dbReference type="eggNOG" id="ENOG5033UK0">
    <property type="taxonomic scope" value="Bacteria"/>
</dbReference>
<proteinExistence type="predicted"/>
<dbReference type="InParanoid" id="Q02AZ7"/>
<dbReference type="OrthoDB" id="128414at2"/>
<gene>
    <name evidence="1" type="ordered locus">Acid_0770</name>
</gene>
<sequence length="249" mass="28470">MSTEIGKSKLTLEELVSRFRGEMVPLTGKFSYFTLMPIAEEDLRQYLNDPIAAISPAIVAGLPRMAVILAPYVEKGNGKSADCATFERPVESRHIPSSRSEHSGLVALLLGIKDIEVADYHYQFYNALAGVVAERWPQDTQERFFRTIREELSAEVHGEVDEKSWHLKQALLRRQTNVRKETKLFREYAQQAFEDTLTLYLHGTCCDIDVETGPRQMPSRYLRRRLELLISLYPPPEGYAALPEQLKPR</sequence>
<dbReference type="HOGENOM" id="CLU_1115189_0_0_0"/>
<protein>
    <submittedName>
        <fullName evidence="1">Uncharacterized protein</fullName>
    </submittedName>
</protein>
<name>Q02AZ7_SOLUE</name>
<reference evidence="1" key="1">
    <citation type="submission" date="2006-10" db="EMBL/GenBank/DDBJ databases">
        <title>Complete sequence of Solibacter usitatus Ellin6076.</title>
        <authorList>
            <consortium name="US DOE Joint Genome Institute"/>
            <person name="Copeland A."/>
            <person name="Lucas S."/>
            <person name="Lapidus A."/>
            <person name="Barry K."/>
            <person name="Detter J.C."/>
            <person name="Glavina del Rio T."/>
            <person name="Hammon N."/>
            <person name="Israni S."/>
            <person name="Dalin E."/>
            <person name="Tice H."/>
            <person name="Pitluck S."/>
            <person name="Thompson L.S."/>
            <person name="Brettin T."/>
            <person name="Bruce D."/>
            <person name="Han C."/>
            <person name="Tapia R."/>
            <person name="Gilna P."/>
            <person name="Schmutz J."/>
            <person name="Larimer F."/>
            <person name="Land M."/>
            <person name="Hauser L."/>
            <person name="Kyrpides N."/>
            <person name="Mikhailova N."/>
            <person name="Janssen P.H."/>
            <person name="Kuske C.R."/>
            <person name="Richardson P."/>
        </authorList>
    </citation>
    <scope>NUCLEOTIDE SEQUENCE</scope>
    <source>
        <strain evidence="1">Ellin6076</strain>
    </source>
</reference>
<accession>Q02AZ7</accession>
<dbReference type="EMBL" id="CP000473">
    <property type="protein sequence ID" value="ABJ81769.1"/>
    <property type="molecule type" value="Genomic_DNA"/>
</dbReference>
<dbReference type="KEGG" id="sus:Acid_0770"/>